<keyword evidence="2 3" id="KW-0072">Autophagy</keyword>
<evidence type="ECO:0000313" key="7">
    <source>
        <dbReference type="Proteomes" id="UP000027222"/>
    </source>
</evidence>
<evidence type="ECO:0000259" key="5">
    <source>
        <dbReference type="Pfam" id="PF10033"/>
    </source>
</evidence>
<protein>
    <recommendedName>
        <fullName evidence="3">Autophagy-related protein 13</fullName>
    </recommendedName>
</protein>
<dbReference type="GO" id="GO:0034727">
    <property type="term" value="P:piecemeal microautophagy of the nucleus"/>
    <property type="evidence" value="ECO:0007669"/>
    <property type="project" value="TreeGrafter"/>
</dbReference>
<dbReference type="InterPro" id="IPR036570">
    <property type="entry name" value="HORMA_dom_sf"/>
</dbReference>
<feature type="region of interest" description="Disordered" evidence="4">
    <location>
        <begin position="274"/>
        <end position="305"/>
    </location>
</feature>
<reference evidence="7" key="1">
    <citation type="journal article" date="2014" name="Proc. Natl. Acad. Sci. U.S.A.">
        <title>Extensive sampling of basidiomycete genomes demonstrates inadequacy of the white-rot/brown-rot paradigm for wood decay fungi.</title>
        <authorList>
            <person name="Riley R."/>
            <person name="Salamov A.A."/>
            <person name="Brown D.W."/>
            <person name="Nagy L.G."/>
            <person name="Floudas D."/>
            <person name="Held B.W."/>
            <person name="Levasseur A."/>
            <person name="Lombard V."/>
            <person name="Morin E."/>
            <person name="Otillar R."/>
            <person name="Lindquist E.A."/>
            <person name="Sun H."/>
            <person name="LaButti K.M."/>
            <person name="Schmutz J."/>
            <person name="Jabbour D."/>
            <person name="Luo H."/>
            <person name="Baker S.E."/>
            <person name="Pisabarro A.G."/>
            <person name="Walton J.D."/>
            <person name="Blanchette R.A."/>
            <person name="Henrissat B."/>
            <person name="Martin F."/>
            <person name="Cullen D."/>
            <person name="Hibbett D.S."/>
            <person name="Grigoriev I.V."/>
        </authorList>
    </citation>
    <scope>NUCLEOTIDE SEQUENCE [LARGE SCALE GENOMIC DNA]</scope>
    <source>
        <strain evidence="7">CBS 339.88</strain>
    </source>
</reference>
<dbReference type="OrthoDB" id="70161at2759"/>
<dbReference type="GO" id="GO:0000423">
    <property type="term" value="P:mitophagy"/>
    <property type="evidence" value="ECO:0007669"/>
    <property type="project" value="TreeGrafter"/>
</dbReference>
<keyword evidence="7" id="KW-1185">Reference proteome</keyword>
<gene>
    <name evidence="6" type="ORF">GALMADRAFT_259488</name>
</gene>
<accession>A0A067S6A0</accession>
<evidence type="ECO:0000256" key="4">
    <source>
        <dbReference type="SAM" id="MobiDB-lite"/>
    </source>
</evidence>
<proteinExistence type="inferred from homology"/>
<dbReference type="GO" id="GO:0005829">
    <property type="term" value="C:cytosol"/>
    <property type="evidence" value="ECO:0007669"/>
    <property type="project" value="TreeGrafter"/>
</dbReference>
<dbReference type="EMBL" id="KL142424">
    <property type="protein sequence ID" value="KDR66385.1"/>
    <property type="molecule type" value="Genomic_DNA"/>
</dbReference>
<feature type="compositionally biased region" description="Basic and acidic residues" evidence="4">
    <location>
        <begin position="649"/>
        <end position="672"/>
    </location>
</feature>
<feature type="region of interest" description="Disordered" evidence="4">
    <location>
        <begin position="611"/>
        <end position="701"/>
    </location>
</feature>
<evidence type="ECO:0000256" key="1">
    <source>
        <dbReference type="ARBA" id="ARBA00005246"/>
    </source>
</evidence>
<dbReference type="GO" id="GO:0034497">
    <property type="term" value="P:protein localization to phagophore assembly site"/>
    <property type="evidence" value="ECO:0007669"/>
    <property type="project" value="TreeGrafter"/>
</dbReference>
<dbReference type="InterPro" id="IPR018731">
    <property type="entry name" value="Atg13_N"/>
</dbReference>
<feature type="domain" description="Autophagy-related protein 13 N-terminal" evidence="5">
    <location>
        <begin position="18"/>
        <end position="242"/>
    </location>
</feature>
<sequence length="1021" mass="110705">MSSDIQKADQLANQLAFHFYTKLFYTINQARSTEESKSTTRTDKWFNLETPDSDLFTSEARQTYKAISQAPAPGPPPLEIQTLLSIPELSDDQKLTCISPDSSLITIETTQRFILLEKWMLTMTPHDHDTLSAGVSIPVAYKHAIVLFRSVFSLLRILPAWNLCTLLKSKPGNVNRNGQLGIKLRVGSSGELEGGEPIVGFDARLSPMLQSPLPVSTYTFPPVEHPLGSFTLSTTFLTTADFRLDATGSLLSSQLIPTPAQSFIIPTQVLGTSTPPLTFSGTTARTSSPEPPSPNSEFGADPSSTDIVADSPHLFLGFRFQRFQMTESDMPSEDNEKNDTQGPGTGPGRAGGSGESQALTHLLTPPRKRYSSRFEHRYSVADMDSDAGQDFDSVPEIDGYDAGRSGEGVDSVGLQGTGRATVGNLDRENHFPLFASDRDPEDTVKSSKVEGIIPVLGSDVHVPNRHRQGKDDGDHGESLSRWVAAERASSHVGKNIKRLREVLAKWEIQESQYAIYAGFDESLIQAGVGYLEQIHILSSAPIAGNSSLLSDLGKITSPFSAILFTESASFRVPVYKDIGSTYDFDELVHFTALKFIDGGSSTVPTISVAQNSNQANSSAGPPPCGSAGHQEVGKGNESGEGGKGGSHGGGDKPNERKGSGGRGSGDDDRAEKGDEEDQDPGDDPDEPVGSTRESTEAPQVSFDIVSEICRNGAETNNSNILQSLTTEGIFTIQTMPHKAHPQGRFSKSQIQFTKLNFGSHRTIGNSNMAYRQFHLRVTIDSQQKNADVTVIKPLQSVAFEREAKELSATKASWAIGTSLGATIGLSSNATMMATTTRTSEVATSLEKKRYTSRITQQTKYGVVWWGFEIDDPYEQEEGVKLSDPTLPAVEFEYLGDSDIPAPPPKHIHVEVATYWSIIRKSGEDANWMYKILSRSTSNAGSYSNLCQIVTMVVPSNLKDRADYRATMHVNSGQHGSNFSTNVRRQTGTLDATPAVSWGLDTTSISSQGLRNQSLLKLPTLG</sequence>
<organism evidence="6 7">
    <name type="scientific">Galerina marginata (strain CBS 339.88)</name>
    <dbReference type="NCBI Taxonomy" id="685588"/>
    <lineage>
        <taxon>Eukaryota</taxon>
        <taxon>Fungi</taxon>
        <taxon>Dikarya</taxon>
        <taxon>Basidiomycota</taxon>
        <taxon>Agaricomycotina</taxon>
        <taxon>Agaricomycetes</taxon>
        <taxon>Agaricomycetidae</taxon>
        <taxon>Agaricales</taxon>
        <taxon>Agaricineae</taxon>
        <taxon>Strophariaceae</taxon>
        <taxon>Galerina</taxon>
    </lineage>
</organism>
<feature type="compositionally biased region" description="Acidic residues" evidence="4">
    <location>
        <begin position="673"/>
        <end position="686"/>
    </location>
</feature>
<dbReference type="AlphaFoldDB" id="A0A067S6A0"/>
<evidence type="ECO:0000256" key="3">
    <source>
        <dbReference type="RuleBase" id="RU361214"/>
    </source>
</evidence>
<dbReference type="GO" id="GO:0000407">
    <property type="term" value="C:phagophore assembly site"/>
    <property type="evidence" value="ECO:0007669"/>
    <property type="project" value="TreeGrafter"/>
</dbReference>
<dbReference type="Proteomes" id="UP000027222">
    <property type="component" value="Unassembled WGS sequence"/>
</dbReference>
<evidence type="ECO:0000256" key="2">
    <source>
        <dbReference type="ARBA" id="ARBA00023006"/>
    </source>
</evidence>
<feature type="compositionally biased region" description="Polar residues" evidence="4">
    <location>
        <begin position="274"/>
        <end position="286"/>
    </location>
</feature>
<dbReference type="Gene3D" id="3.30.900.10">
    <property type="entry name" value="HORMA domain"/>
    <property type="match status" value="1"/>
</dbReference>
<feature type="region of interest" description="Disordered" evidence="4">
    <location>
        <begin position="327"/>
        <end position="357"/>
    </location>
</feature>
<feature type="compositionally biased region" description="Gly residues" evidence="4">
    <location>
        <begin position="636"/>
        <end position="648"/>
    </location>
</feature>
<name>A0A067S6A0_GALM3</name>
<dbReference type="InterPro" id="IPR040182">
    <property type="entry name" value="ATG13"/>
</dbReference>
<dbReference type="Pfam" id="PF10033">
    <property type="entry name" value="ATG13"/>
    <property type="match status" value="1"/>
</dbReference>
<dbReference type="STRING" id="685588.A0A067S6A0"/>
<dbReference type="PANTHER" id="PTHR13430:SF4">
    <property type="entry name" value="AUTOPHAGY-RELATED PROTEIN 13"/>
    <property type="match status" value="1"/>
</dbReference>
<dbReference type="GO" id="GO:1990316">
    <property type="term" value="C:Atg1/ULK1 kinase complex"/>
    <property type="evidence" value="ECO:0007669"/>
    <property type="project" value="InterPro"/>
</dbReference>
<dbReference type="PANTHER" id="PTHR13430">
    <property type="match status" value="1"/>
</dbReference>
<evidence type="ECO:0000313" key="6">
    <source>
        <dbReference type="EMBL" id="KDR66385.1"/>
    </source>
</evidence>
<feature type="compositionally biased region" description="Gly residues" evidence="4">
    <location>
        <begin position="343"/>
        <end position="354"/>
    </location>
</feature>
<comment type="similarity">
    <text evidence="1 3">Belongs to the ATG13 family. Fungi subfamily.</text>
</comment>
<dbReference type="HOGENOM" id="CLU_295955_0_0_1"/>